<organism evidence="3">
    <name type="scientific">Schistosoma curassoni</name>
    <dbReference type="NCBI Taxonomy" id="6186"/>
    <lineage>
        <taxon>Eukaryota</taxon>
        <taxon>Metazoa</taxon>
        <taxon>Spiralia</taxon>
        <taxon>Lophotrochozoa</taxon>
        <taxon>Platyhelminthes</taxon>
        <taxon>Trematoda</taxon>
        <taxon>Digenea</taxon>
        <taxon>Strigeidida</taxon>
        <taxon>Schistosomatoidea</taxon>
        <taxon>Schistosomatidae</taxon>
        <taxon>Schistosoma</taxon>
    </lineage>
</organism>
<evidence type="ECO:0000313" key="1">
    <source>
        <dbReference type="EMBL" id="VDO75766.1"/>
    </source>
</evidence>
<evidence type="ECO:0000313" key="3">
    <source>
        <dbReference type="WBParaSite" id="SCUD_0000261301-mRNA-1"/>
    </source>
</evidence>
<name>A0A183JIT9_9TREM</name>
<reference evidence="3" key="1">
    <citation type="submission" date="2016-06" db="UniProtKB">
        <authorList>
            <consortium name="WormBaseParasite"/>
        </authorList>
    </citation>
    <scope>IDENTIFICATION</scope>
</reference>
<proteinExistence type="predicted"/>
<dbReference type="WBParaSite" id="SCUD_0000261301-mRNA-1">
    <property type="protein sequence ID" value="SCUD_0000261301-mRNA-1"/>
    <property type="gene ID" value="SCUD_0000261301"/>
</dbReference>
<dbReference type="EMBL" id="UZAK01002605">
    <property type="protein sequence ID" value="VDO75766.1"/>
    <property type="molecule type" value="Genomic_DNA"/>
</dbReference>
<dbReference type="Proteomes" id="UP000279833">
    <property type="component" value="Unassembled WGS sequence"/>
</dbReference>
<evidence type="ECO:0000313" key="2">
    <source>
        <dbReference type="Proteomes" id="UP000279833"/>
    </source>
</evidence>
<gene>
    <name evidence="1" type="ORF">SCUD_LOCUS2614</name>
</gene>
<protein>
    <submittedName>
        <fullName evidence="1 3">Uncharacterized protein</fullName>
    </submittedName>
</protein>
<accession>A0A183JIT9</accession>
<keyword evidence="2" id="KW-1185">Reference proteome</keyword>
<sequence length="43" mass="4999">MTAFHCTTMILFKCIIKYVGNFHNSIHLEASRLVLHVGQCQRH</sequence>
<dbReference type="AlphaFoldDB" id="A0A183JIT9"/>
<reference evidence="1 2" key="2">
    <citation type="submission" date="2018-11" db="EMBL/GenBank/DDBJ databases">
        <authorList>
            <consortium name="Pathogen Informatics"/>
        </authorList>
    </citation>
    <scope>NUCLEOTIDE SEQUENCE [LARGE SCALE GENOMIC DNA]</scope>
    <source>
        <strain evidence="1">Dakar</strain>
        <strain evidence="2">Dakar, Senegal</strain>
    </source>
</reference>